<dbReference type="Proteomes" id="UP000264217">
    <property type="component" value="Unassembled WGS sequence"/>
</dbReference>
<proteinExistence type="inferred from homology"/>
<evidence type="ECO:0000313" key="3">
    <source>
        <dbReference type="EMBL" id="RFZ91815.1"/>
    </source>
</evidence>
<accession>A0A372NRE0</accession>
<dbReference type="Gene3D" id="3.30.530.20">
    <property type="match status" value="1"/>
</dbReference>
<comment type="caution">
    <text evidence="3">The sequence shown here is derived from an EMBL/GenBank/DDBJ whole genome shotgun (WGS) entry which is preliminary data.</text>
</comment>
<gene>
    <name evidence="3" type="ORF">D0C36_10210</name>
</gene>
<sequence length="163" mass="18547">MATNETLITKDQPNKLKVKRSFNAPLSKVWPAWTQAELLDQWWAPRPWKAITKSLDFSNGGTWLYSMNGPQGEVSWCRVDFRDIVDEQTFSTDVCFCDEDGNKNPDFPEMHWTCNFSEADGVTHVNIDINFDSDTELEKIVAMGFKEGFTMGLGNLDELLAAQ</sequence>
<dbReference type="EMBL" id="QWDC01000002">
    <property type="protein sequence ID" value="RFZ91815.1"/>
    <property type="molecule type" value="Genomic_DNA"/>
</dbReference>
<dbReference type="InterPro" id="IPR023393">
    <property type="entry name" value="START-like_dom_sf"/>
</dbReference>
<dbReference type="SUPFAM" id="SSF55961">
    <property type="entry name" value="Bet v1-like"/>
    <property type="match status" value="1"/>
</dbReference>
<comment type="similarity">
    <text evidence="1">Belongs to the AHA1 family.</text>
</comment>
<dbReference type="InterPro" id="IPR013538">
    <property type="entry name" value="ASHA1/2-like_C"/>
</dbReference>
<dbReference type="AlphaFoldDB" id="A0A372NRE0"/>
<evidence type="ECO:0000259" key="2">
    <source>
        <dbReference type="Pfam" id="PF08327"/>
    </source>
</evidence>
<dbReference type="OrthoDB" id="9795306at2"/>
<dbReference type="Pfam" id="PF08327">
    <property type="entry name" value="AHSA1"/>
    <property type="match status" value="1"/>
</dbReference>
<dbReference type="RefSeq" id="WP_117391527.1">
    <property type="nucleotide sequence ID" value="NZ_QWDC01000002.1"/>
</dbReference>
<organism evidence="3 4">
    <name type="scientific">Mucilaginibacter conchicola</name>
    <dbReference type="NCBI Taxonomy" id="2303333"/>
    <lineage>
        <taxon>Bacteria</taxon>
        <taxon>Pseudomonadati</taxon>
        <taxon>Bacteroidota</taxon>
        <taxon>Sphingobacteriia</taxon>
        <taxon>Sphingobacteriales</taxon>
        <taxon>Sphingobacteriaceae</taxon>
        <taxon>Mucilaginibacter</taxon>
    </lineage>
</organism>
<protein>
    <submittedName>
        <fullName evidence="3">SRPBCC domain-containing protein</fullName>
    </submittedName>
</protein>
<evidence type="ECO:0000313" key="4">
    <source>
        <dbReference type="Proteomes" id="UP000264217"/>
    </source>
</evidence>
<evidence type="ECO:0000256" key="1">
    <source>
        <dbReference type="ARBA" id="ARBA00006817"/>
    </source>
</evidence>
<dbReference type="CDD" id="cd07814">
    <property type="entry name" value="SRPBCC_CalC_Aha1-like"/>
    <property type="match status" value="1"/>
</dbReference>
<keyword evidence="4" id="KW-1185">Reference proteome</keyword>
<reference evidence="3 4" key="1">
    <citation type="submission" date="2018-08" db="EMBL/GenBank/DDBJ databases">
        <title>Mucilaginibacter sp. MYSH2.</title>
        <authorList>
            <person name="Seo T."/>
        </authorList>
    </citation>
    <scope>NUCLEOTIDE SEQUENCE [LARGE SCALE GENOMIC DNA]</scope>
    <source>
        <strain evidence="3 4">MYSH2</strain>
    </source>
</reference>
<name>A0A372NRE0_9SPHI</name>
<feature type="domain" description="Activator of Hsp90 ATPase homologue 1/2-like C-terminal" evidence="2">
    <location>
        <begin position="23"/>
        <end position="160"/>
    </location>
</feature>